<feature type="compositionally biased region" description="Low complexity" evidence="1">
    <location>
        <begin position="1"/>
        <end position="12"/>
    </location>
</feature>
<comment type="caution">
    <text evidence="2">The sequence shown here is derived from an EMBL/GenBank/DDBJ whole genome shotgun (WGS) entry which is preliminary data.</text>
</comment>
<feature type="region of interest" description="Disordered" evidence="1">
    <location>
        <begin position="271"/>
        <end position="294"/>
    </location>
</feature>
<feature type="compositionally biased region" description="Low complexity" evidence="1">
    <location>
        <begin position="271"/>
        <end position="286"/>
    </location>
</feature>
<name>A0A267G5Z2_9PLAT</name>
<accession>A0A267G5Z2</accession>
<dbReference type="Proteomes" id="UP000215902">
    <property type="component" value="Unassembled WGS sequence"/>
</dbReference>
<proteinExistence type="predicted"/>
<protein>
    <submittedName>
        <fullName evidence="2">Uncharacterized protein</fullName>
    </submittedName>
</protein>
<dbReference type="EMBL" id="NIVC01000563">
    <property type="protein sequence ID" value="PAA80847.1"/>
    <property type="molecule type" value="Genomic_DNA"/>
</dbReference>
<organism evidence="2 3">
    <name type="scientific">Macrostomum lignano</name>
    <dbReference type="NCBI Taxonomy" id="282301"/>
    <lineage>
        <taxon>Eukaryota</taxon>
        <taxon>Metazoa</taxon>
        <taxon>Spiralia</taxon>
        <taxon>Lophotrochozoa</taxon>
        <taxon>Platyhelminthes</taxon>
        <taxon>Rhabditophora</taxon>
        <taxon>Macrostomorpha</taxon>
        <taxon>Macrostomida</taxon>
        <taxon>Macrostomidae</taxon>
        <taxon>Macrostomum</taxon>
    </lineage>
</organism>
<gene>
    <name evidence="2" type="ORF">BOX15_Mlig007986g1</name>
</gene>
<evidence type="ECO:0000256" key="1">
    <source>
        <dbReference type="SAM" id="MobiDB-lite"/>
    </source>
</evidence>
<evidence type="ECO:0000313" key="3">
    <source>
        <dbReference type="Proteomes" id="UP000215902"/>
    </source>
</evidence>
<dbReference type="AlphaFoldDB" id="A0A267G5Z2"/>
<reference evidence="2 3" key="1">
    <citation type="submission" date="2017-06" db="EMBL/GenBank/DDBJ databases">
        <title>A platform for efficient transgenesis in Macrostomum lignano, a flatworm model organism for stem cell research.</title>
        <authorList>
            <person name="Berezikov E."/>
        </authorList>
    </citation>
    <scope>NUCLEOTIDE SEQUENCE [LARGE SCALE GENOMIC DNA]</scope>
    <source>
        <strain evidence="2">DV1</strain>
        <tissue evidence="2">Whole organism</tissue>
    </source>
</reference>
<evidence type="ECO:0000313" key="2">
    <source>
        <dbReference type="EMBL" id="PAA80847.1"/>
    </source>
</evidence>
<feature type="region of interest" description="Disordered" evidence="1">
    <location>
        <begin position="1"/>
        <end position="30"/>
    </location>
</feature>
<keyword evidence="3" id="KW-1185">Reference proteome</keyword>
<sequence>MSIQHRSNGHGNRNQHRRQNRQRSPLPEFGSTLHYLPSVMDTLSVEMGHTPGHFQSVKSRICQVYQLLVGALSRHDPLPWLVRDAIESVTLAPPFLTVSQPQRQSLQARPSVATCMCLNSSGANSWGHPQQLSEKPRLQSKSDIDTITAMDIPYTLRHFDCDISAAVNISEGTSRRVTGGGTGGTVSFSLSEGRTTCARSRVSFENSKSDAPQRAVCRAIAEVLVTRRLTSIVRRAARAAATAGGNGSVCETSGTPAGTYAPHNSLASAASKAASSTASSRTSSPSGLPMLKCHVSDRGGGGRCNGSRSLTAPIPLTAAGAMDGSNSNRATNTLMSNGAPSSFVSMVAPSEFGGSASTVGYGEAGEATGGVGIGRLCPKHLDRSSGPASESSCAVCASQHFLHRHLQRLAQESGGVGLARLEDALCDALHLQEQWRRSVRWVATCVKDNRLPESIRPLVRCVCTAETNCCGSCEEGGVQDDKEMSLGRGVTVNPQIIISTDGHCSALKCGKTGGGGFRGGGGGAARCCWEAPPSMPRDAK</sequence>